<feature type="compositionally biased region" description="Polar residues" evidence="7">
    <location>
        <begin position="97"/>
        <end position="106"/>
    </location>
</feature>
<dbReference type="CDD" id="cd00147">
    <property type="entry name" value="cPLA2_like"/>
    <property type="match status" value="1"/>
</dbReference>
<organism evidence="9 10">
    <name type="scientific">Myxozyma melibiosi</name>
    <dbReference type="NCBI Taxonomy" id="54550"/>
    <lineage>
        <taxon>Eukaryota</taxon>
        <taxon>Fungi</taxon>
        <taxon>Dikarya</taxon>
        <taxon>Ascomycota</taxon>
        <taxon>Saccharomycotina</taxon>
        <taxon>Lipomycetes</taxon>
        <taxon>Lipomycetales</taxon>
        <taxon>Lipomycetaceae</taxon>
        <taxon>Myxozyma</taxon>
    </lineage>
</organism>
<evidence type="ECO:0000313" key="9">
    <source>
        <dbReference type="EMBL" id="KAK7205180.1"/>
    </source>
</evidence>
<dbReference type="Gene3D" id="3.40.1090.10">
    <property type="entry name" value="Cytosolic phospholipase A2 catalytic domain"/>
    <property type="match status" value="2"/>
</dbReference>
<evidence type="ECO:0000256" key="3">
    <source>
        <dbReference type="ARBA" id="ARBA00022963"/>
    </source>
</evidence>
<dbReference type="Pfam" id="PF01735">
    <property type="entry name" value="PLA2_B"/>
    <property type="match status" value="1"/>
</dbReference>
<keyword evidence="10" id="KW-1185">Reference proteome</keyword>
<protein>
    <recommendedName>
        <fullName evidence="6">Lysophospholipase</fullName>
        <ecNumber evidence="6">3.1.1.5</ecNumber>
    </recommendedName>
</protein>
<dbReference type="InterPro" id="IPR002642">
    <property type="entry name" value="LysoPLipase_cat_dom"/>
</dbReference>
<evidence type="ECO:0000313" key="10">
    <source>
        <dbReference type="Proteomes" id="UP001498771"/>
    </source>
</evidence>
<dbReference type="PANTHER" id="PTHR10728">
    <property type="entry name" value="CYTOSOLIC PHOSPHOLIPASE A2"/>
    <property type="match status" value="1"/>
</dbReference>
<evidence type="ECO:0000256" key="5">
    <source>
        <dbReference type="PROSITE-ProRule" id="PRU00555"/>
    </source>
</evidence>
<keyword evidence="4 5" id="KW-0443">Lipid metabolism</keyword>
<reference evidence="9 10" key="1">
    <citation type="submission" date="2024-03" db="EMBL/GenBank/DDBJ databases">
        <title>Genome-scale model development and genomic sequencing of the oleaginous clade Lipomyces.</title>
        <authorList>
            <consortium name="Lawrence Berkeley National Laboratory"/>
            <person name="Czajka J.J."/>
            <person name="Han Y."/>
            <person name="Kim J."/>
            <person name="Mondo S.J."/>
            <person name="Hofstad B.A."/>
            <person name="Robles A."/>
            <person name="Haridas S."/>
            <person name="Riley R."/>
            <person name="LaButti K."/>
            <person name="Pangilinan J."/>
            <person name="Andreopoulos W."/>
            <person name="Lipzen A."/>
            <person name="Yan J."/>
            <person name="Wang M."/>
            <person name="Ng V."/>
            <person name="Grigoriev I.V."/>
            <person name="Spatafora J.W."/>
            <person name="Magnuson J.K."/>
            <person name="Baker S.E."/>
            <person name="Pomraning K.R."/>
        </authorList>
    </citation>
    <scope>NUCLEOTIDE SEQUENCE [LARGE SCALE GENOMIC DNA]</scope>
    <source>
        <strain evidence="9 10">Phaff 52-87</strain>
    </source>
</reference>
<feature type="region of interest" description="Disordered" evidence="7">
    <location>
        <begin position="655"/>
        <end position="731"/>
    </location>
</feature>
<dbReference type="PANTHER" id="PTHR10728:SF40">
    <property type="entry name" value="PATATIN FAMILY PROTEIN"/>
    <property type="match status" value="1"/>
</dbReference>
<feature type="compositionally biased region" description="Basic and acidic residues" evidence="7">
    <location>
        <begin position="713"/>
        <end position="731"/>
    </location>
</feature>
<gene>
    <name evidence="9" type="ORF">BZA70DRAFT_248394</name>
</gene>
<evidence type="ECO:0000256" key="1">
    <source>
        <dbReference type="ARBA" id="ARBA00008780"/>
    </source>
</evidence>
<feature type="domain" description="PLA2c" evidence="8">
    <location>
        <begin position="199"/>
        <end position="830"/>
    </location>
</feature>
<name>A0ABR1F5R8_9ASCO</name>
<evidence type="ECO:0000256" key="7">
    <source>
        <dbReference type="SAM" id="MobiDB-lite"/>
    </source>
</evidence>
<dbReference type="Proteomes" id="UP001498771">
    <property type="component" value="Unassembled WGS sequence"/>
</dbReference>
<accession>A0ABR1F5R8</accession>
<dbReference type="SMART" id="SM00022">
    <property type="entry name" value="PLAc"/>
    <property type="match status" value="1"/>
</dbReference>
<keyword evidence="2 5" id="KW-0378">Hydrolase</keyword>
<dbReference type="SUPFAM" id="SSF52151">
    <property type="entry name" value="FabD/lysophospholipase-like"/>
    <property type="match status" value="1"/>
</dbReference>
<feature type="compositionally biased region" description="Basic and acidic residues" evidence="7">
    <location>
        <begin position="655"/>
        <end position="700"/>
    </location>
</feature>
<feature type="region of interest" description="Disordered" evidence="7">
    <location>
        <begin position="413"/>
        <end position="434"/>
    </location>
</feature>
<sequence length="830" mass="92217">MIRVPKTTLRDYRRTLRYRTLAANRYPAYLNLSTSAVRSAEADKKEKGQKRKLKFSIYKAAAAVVASASAIASSSPKIKNDEPDRSSILPKAAPTATPITVTLNDSSKGDVKAEGEDDGATPISEKLTHFIDESYSGIQAKMADMSAPAAWDDIVDWTTSAIGLPGWINKIQSAFDTDKPDSLGHEIIEDSQDEHLNPEVGWGPAHVRLGNQLNEDERKFLHQRKTFTRRALAKYLGIPESSINDADIPTIAVTGSGGGYRAMIGTAGYLRSLQKSGLLDCVTYLGGVSGSTWLMALMYTLADFSTVSLLEHIKSRVGVHIAFLPSVLDLCTKAPTDKYLLHGLIEKVHYNYSDVRLSDVYGILLASRLMVPKDEMIVDRNHLKISNQRTLVDTGAVPLPIYTAVRHEIGLTEGEQSAVDDSSEASGQTKKLEVENDSKRESWFQWFEITPYEVGSEEIGAWIPTWSMSRRWQNGSSVGAPTPEPNLSLLMGTFGSAFCATLSHFYKEVRPALGDFGVTKTLDKLVNENDEDLKGVHPIQPAGIPNFLLGLKPYLPSTCPESLFISKEIELMDAGMDNNLAIYPLLRPEREVDMILAFDCSANLSQVKWLELTAGYTKKRGILGWPADAGWPLGKNLDEDLKELEKQDEIKTTKDAIDKFASGRDAEKEAEAKPKKRGLFDRKGKKSKDAEKSKTKKEAETLGPVTIWTGVTSEKEQENTPEDHPETIDEEYKLRSPDAGITLVYCPLLPNKKVAGVDPDESPYMSTWNFIYSPTEVDKVVDLAQTNFAEGEERVKRAVRLIYERKKQLRLKRESEVRDLWKGKILHGDK</sequence>
<evidence type="ECO:0000256" key="4">
    <source>
        <dbReference type="ARBA" id="ARBA00023098"/>
    </source>
</evidence>
<dbReference type="GeneID" id="90036178"/>
<comment type="caution">
    <text evidence="9">The sequence shown here is derived from an EMBL/GenBank/DDBJ whole genome shotgun (WGS) entry which is preliminary data.</text>
</comment>
<dbReference type="InterPro" id="IPR016035">
    <property type="entry name" value="Acyl_Trfase/lysoPLipase"/>
</dbReference>
<comment type="similarity">
    <text evidence="1 6">Belongs to the lysophospholipase family.</text>
</comment>
<dbReference type="PROSITE" id="PS51210">
    <property type="entry name" value="PLA2C"/>
    <property type="match status" value="1"/>
</dbReference>
<dbReference type="EMBL" id="JBBJBU010000006">
    <property type="protein sequence ID" value="KAK7205180.1"/>
    <property type="molecule type" value="Genomic_DNA"/>
</dbReference>
<evidence type="ECO:0000256" key="2">
    <source>
        <dbReference type="ARBA" id="ARBA00022801"/>
    </source>
</evidence>
<proteinExistence type="inferred from homology"/>
<comment type="catalytic activity">
    <reaction evidence="6">
        <text>a 1-acyl-sn-glycero-3-phosphocholine + H2O = sn-glycerol 3-phosphocholine + a fatty acid + H(+)</text>
        <dbReference type="Rhea" id="RHEA:15177"/>
        <dbReference type="ChEBI" id="CHEBI:15377"/>
        <dbReference type="ChEBI" id="CHEBI:15378"/>
        <dbReference type="ChEBI" id="CHEBI:16870"/>
        <dbReference type="ChEBI" id="CHEBI:28868"/>
        <dbReference type="ChEBI" id="CHEBI:58168"/>
        <dbReference type="EC" id="3.1.1.5"/>
    </reaction>
</comment>
<dbReference type="RefSeq" id="XP_064768213.1">
    <property type="nucleotide sequence ID" value="XM_064910666.1"/>
</dbReference>
<evidence type="ECO:0000256" key="6">
    <source>
        <dbReference type="RuleBase" id="RU362103"/>
    </source>
</evidence>
<evidence type="ECO:0000259" key="8">
    <source>
        <dbReference type="PROSITE" id="PS51210"/>
    </source>
</evidence>
<dbReference type="EC" id="3.1.1.5" evidence="6"/>
<keyword evidence="3 5" id="KW-0442">Lipid degradation</keyword>
<feature type="region of interest" description="Disordered" evidence="7">
    <location>
        <begin position="74"/>
        <end position="121"/>
    </location>
</feature>